<evidence type="ECO:0000313" key="3">
    <source>
        <dbReference type="Proteomes" id="UP001157353"/>
    </source>
</evidence>
<reference evidence="3" key="1">
    <citation type="journal article" date="2019" name="Int. J. Syst. Evol. Microbiol.">
        <title>The Global Catalogue of Microorganisms (GCM) 10K type strain sequencing project: providing services to taxonomists for standard genome sequencing and annotation.</title>
        <authorList>
            <consortium name="The Broad Institute Genomics Platform"/>
            <consortium name="The Broad Institute Genome Sequencing Center for Infectious Disease"/>
            <person name="Wu L."/>
            <person name="Ma J."/>
        </authorList>
    </citation>
    <scope>NUCLEOTIDE SEQUENCE [LARGE SCALE GENOMIC DNA]</scope>
    <source>
        <strain evidence="3">NBRC 103166</strain>
    </source>
</reference>
<keyword evidence="1" id="KW-0812">Transmembrane</keyword>
<accession>A0ABQ6DZQ4</accession>
<keyword evidence="1" id="KW-1133">Transmembrane helix</keyword>
<comment type="caution">
    <text evidence="2">The sequence shown here is derived from an EMBL/GenBank/DDBJ whole genome shotgun (WGS) entry which is preliminary data.</text>
</comment>
<keyword evidence="3" id="KW-1185">Reference proteome</keyword>
<evidence type="ECO:0000256" key="1">
    <source>
        <dbReference type="SAM" id="Phobius"/>
    </source>
</evidence>
<protein>
    <submittedName>
        <fullName evidence="2">Uncharacterized protein</fullName>
    </submittedName>
</protein>
<name>A0ABQ6DZQ4_9GAMM</name>
<dbReference type="RefSeq" id="WP_284203562.1">
    <property type="nucleotide sequence ID" value="NZ_BSPQ01000004.1"/>
</dbReference>
<dbReference type="Proteomes" id="UP001157353">
    <property type="component" value="Unassembled WGS sequence"/>
</dbReference>
<feature type="transmembrane region" description="Helical" evidence="1">
    <location>
        <begin position="51"/>
        <end position="67"/>
    </location>
</feature>
<feature type="transmembrane region" description="Helical" evidence="1">
    <location>
        <begin position="12"/>
        <end position="31"/>
    </location>
</feature>
<proteinExistence type="predicted"/>
<keyword evidence="1" id="KW-0472">Membrane</keyword>
<organism evidence="2 3">
    <name type="scientific">Psychromonas marina</name>
    <dbReference type="NCBI Taxonomy" id="88364"/>
    <lineage>
        <taxon>Bacteria</taxon>
        <taxon>Pseudomonadati</taxon>
        <taxon>Pseudomonadota</taxon>
        <taxon>Gammaproteobacteria</taxon>
        <taxon>Alteromonadales</taxon>
        <taxon>Psychromonadaceae</taxon>
        <taxon>Psychromonas</taxon>
    </lineage>
</organism>
<gene>
    <name evidence="2" type="ORF">GCM10007916_15020</name>
</gene>
<dbReference type="EMBL" id="BSPQ01000004">
    <property type="protein sequence ID" value="GLS90435.1"/>
    <property type="molecule type" value="Genomic_DNA"/>
</dbReference>
<evidence type="ECO:0000313" key="2">
    <source>
        <dbReference type="EMBL" id="GLS90435.1"/>
    </source>
</evidence>
<sequence>MFLTQLSQFLILLWKLSSVFVIPIIMVGYVLVMSSNDPGFSFADLDQGKNIHKWVVFAIYLAYLLLWNRSNRFVTAYLKKLQY</sequence>